<comment type="caution">
    <text evidence="2">The sequence shown here is derived from an EMBL/GenBank/DDBJ whole genome shotgun (WGS) entry which is preliminary data.</text>
</comment>
<accession>A0ABR9MXG8</accession>
<dbReference type="PANTHER" id="PTHR32440">
    <property type="entry name" value="PHOSPHATASE DCR2-RELATED-RELATED"/>
    <property type="match status" value="1"/>
</dbReference>
<dbReference type="Pfam" id="PF00149">
    <property type="entry name" value="Metallophos"/>
    <property type="match status" value="1"/>
</dbReference>
<dbReference type="SUPFAM" id="SSF56300">
    <property type="entry name" value="Metallo-dependent phosphatases"/>
    <property type="match status" value="1"/>
</dbReference>
<dbReference type="Gene3D" id="3.60.21.10">
    <property type="match status" value="1"/>
</dbReference>
<evidence type="ECO:0000313" key="3">
    <source>
        <dbReference type="Proteomes" id="UP000625527"/>
    </source>
</evidence>
<dbReference type="PANTHER" id="PTHR32440:SF0">
    <property type="entry name" value="PHOSPHATASE DCR2-RELATED"/>
    <property type="match status" value="1"/>
</dbReference>
<evidence type="ECO:0000313" key="2">
    <source>
        <dbReference type="EMBL" id="MBE1875756.1"/>
    </source>
</evidence>
<organism evidence="2 3">
    <name type="scientific">Myceligenerans pegani</name>
    <dbReference type="NCBI Taxonomy" id="2776917"/>
    <lineage>
        <taxon>Bacteria</taxon>
        <taxon>Bacillati</taxon>
        <taxon>Actinomycetota</taxon>
        <taxon>Actinomycetes</taxon>
        <taxon>Micrococcales</taxon>
        <taxon>Promicromonosporaceae</taxon>
        <taxon>Myceligenerans</taxon>
    </lineage>
</organism>
<evidence type="ECO:0000259" key="1">
    <source>
        <dbReference type="Pfam" id="PF00149"/>
    </source>
</evidence>
<dbReference type="Proteomes" id="UP000625527">
    <property type="component" value="Unassembled WGS sequence"/>
</dbReference>
<sequence length="377" mass="41962">MALGGAAAATAAATAAAPDTAAAATLPRYRRPRLRFGRDGRFTIVQFNDTQDDERIDRRTLELMDAVLDDQRPDLVILNGDNLTGGCDTAREVHQAMNNVVQPMESRGIPWAVTFGNHDEDNLHLNDVDEAQMLAFYRSYEHNVNVATAPGVTGQGNSQFLIDGTNGRPAFNIWLLDSGRYAPETLAGQDFEGYPTWDWLRGDQVSWYFRTSEALERRHRRKIPSLMFIHIPLWEYRFMWFGSVDGRTDADHARGAERHGIVGERNEDECPGPFNSGMFSAIQHRGDVKGVFCGHDHVNTYVGDYYGVLLGYAGNTGFGTYGLSGDERNRLRGARVYTLDERADGVLTDTFMVFAADYGIDLTADDQSIDPLPLPRG</sequence>
<gene>
    <name evidence="2" type="ORF">IHE71_08535</name>
</gene>
<keyword evidence="3" id="KW-1185">Reference proteome</keyword>
<dbReference type="InterPro" id="IPR029052">
    <property type="entry name" value="Metallo-depent_PP-like"/>
</dbReference>
<dbReference type="CDD" id="cd07383">
    <property type="entry name" value="MPP_Dcr2"/>
    <property type="match status" value="1"/>
</dbReference>
<dbReference type="EMBL" id="JADAQT010000069">
    <property type="protein sequence ID" value="MBE1875756.1"/>
    <property type="molecule type" value="Genomic_DNA"/>
</dbReference>
<feature type="domain" description="Calcineurin-like phosphoesterase" evidence="1">
    <location>
        <begin position="43"/>
        <end position="298"/>
    </location>
</feature>
<name>A0ABR9MXG8_9MICO</name>
<protein>
    <submittedName>
        <fullName evidence="2">Metallophosphoesterase family protein</fullName>
    </submittedName>
</protein>
<reference evidence="2 3" key="1">
    <citation type="submission" date="2020-10" db="EMBL/GenBank/DDBJ databases">
        <title>Myceligenerans pegani sp. nov., an endophytic actinomycete isolated from Peganum harmala L. in Xinjiang, China.</title>
        <authorList>
            <person name="Xin L."/>
        </authorList>
    </citation>
    <scope>NUCLEOTIDE SEQUENCE [LARGE SCALE GENOMIC DNA]</scope>
    <source>
        <strain evidence="2 3">TRM65318</strain>
    </source>
</reference>
<proteinExistence type="predicted"/>
<dbReference type="InterPro" id="IPR004843">
    <property type="entry name" value="Calcineurin-like_PHP"/>
</dbReference>